<keyword evidence="2" id="KW-1133">Transmembrane helix</keyword>
<dbReference type="RefSeq" id="WP_248656176.1">
    <property type="nucleotide sequence ID" value="NZ_CP096658.1"/>
</dbReference>
<evidence type="ECO:0000313" key="4">
    <source>
        <dbReference type="EMBL" id="UPW01786.1"/>
    </source>
</evidence>
<dbReference type="Pfam" id="PF25162">
    <property type="entry name" value="DUF7827"/>
    <property type="match status" value="1"/>
</dbReference>
<dbReference type="EMBL" id="CP096658">
    <property type="protein sequence ID" value="UPW01786.1"/>
    <property type="molecule type" value="Genomic_DNA"/>
</dbReference>
<dbReference type="Proteomes" id="UP000830434">
    <property type="component" value="Chromosome"/>
</dbReference>
<feature type="domain" description="DUF7827" evidence="3">
    <location>
        <begin position="92"/>
        <end position="165"/>
    </location>
</feature>
<feature type="compositionally biased region" description="Polar residues" evidence="1">
    <location>
        <begin position="636"/>
        <end position="645"/>
    </location>
</feature>
<dbReference type="KEGG" id="haxz:M0R88_06710"/>
<dbReference type="InterPro" id="IPR057149">
    <property type="entry name" value="DUF7827"/>
</dbReference>
<organism evidence="4 5">
    <name type="scientific">Halorussus gelatinilyticus</name>
    <dbReference type="NCBI Taxonomy" id="2937524"/>
    <lineage>
        <taxon>Archaea</taxon>
        <taxon>Methanobacteriati</taxon>
        <taxon>Methanobacteriota</taxon>
        <taxon>Stenosarchaea group</taxon>
        <taxon>Halobacteria</taxon>
        <taxon>Halobacteriales</taxon>
        <taxon>Haladaptataceae</taxon>
        <taxon>Halorussus</taxon>
    </lineage>
</organism>
<evidence type="ECO:0000313" key="5">
    <source>
        <dbReference type="Proteomes" id="UP000830434"/>
    </source>
</evidence>
<feature type="region of interest" description="Disordered" evidence="1">
    <location>
        <begin position="33"/>
        <end position="90"/>
    </location>
</feature>
<evidence type="ECO:0000256" key="1">
    <source>
        <dbReference type="SAM" id="MobiDB-lite"/>
    </source>
</evidence>
<feature type="region of interest" description="Disordered" evidence="1">
    <location>
        <begin position="564"/>
        <end position="645"/>
    </location>
</feature>
<reference evidence="4" key="1">
    <citation type="submission" date="2022-04" db="EMBL/GenBank/DDBJ databases">
        <title>Diverse halophilic archaea isolated from saline environments.</title>
        <authorList>
            <person name="Cui H.-L."/>
        </authorList>
    </citation>
    <scope>NUCLEOTIDE SEQUENCE</scope>
    <source>
        <strain evidence="4">XZYJT40</strain>
    </source>
</reference>
<dbReference type="AlphaFoldDB" id="A0A8U0IME0"/>
<accession>A0A8U0IME0</accession>
<sequence>MPSRTLSGRSGPRTAAVLAVAAVLVASLPPTALAAPAGGGSVDATVTGPVGDRATCPRDARPSDTVGGPTDAVPPTSSNSSRSPTPNESADLTVARGDVAVVPLSVPSGANATVSVGSGDGYSARLDVRDDGDGRVRLLVNTYLAGNRTTVAPGTYRAAGDDAVTVTGGTPAEPLEPGTYPVTATRNGTLVAERELTVTEPSFESATARRAVPRLFDAANASEIRSANRSALTASLQSGEHEPEVVEGETLLLRIDASSLLGAIAAQPGNTTTERFLALHDETEPDTDETFEISGPCGGILFHETVTEGGARVLLDYHVGAAYVLLDTTNLEGTNAGGQTVYVEVSSESRLGDAGRELTASFRIAPRQTAIRPAGTETVRLTADDRATVSGETNLLAGSRIPVRVESRVGSTFERRTTATVAANGTFAATVDLSNASAPGLFAVHVGPDQFPGEIGEPPGVYWELSEYGHRPRVTDLNVRRLALPEGGLLVAYEYDSSTDRFRPVGSATPSDEDLLVDSRTEPGYLLVVAHRDSNGNRAFDGPATDSPYRVDGRAVSDWLGVTVDGVEPNGTEPSATFDADRVVTPTAEATTADPDTTTTDPATTTTTPETTTTDSTVESTGTSGTVESTSTPSTASDGGSTTHSDVTGVGIPGFGPLVAAAALVVAAVLVLGTRR</sequence>
<keyword evidence="5" id="KW-1185">Reference proteome</keyword>
<evidence type="ECO:0000259" key="3">
    <source>
        <dbReference type="Pfam" id="PF25162"/>
    </source>
</evidence>
<feature type="compositionally biased region" description="Low complexity" evidence="1">
    <location>
        <begin position="74"/>
        <end position="89"/>
    </location>
</feature>
<proteinExistence type="predicted"/>
<feature type="transmembrane region" description="Helical" evidence="2">
    <location>
        <begin position="654"/>
        <end position="673"/>
    </location>
</feature>
<evidence type="ECO:0000256" key="2">
    <source>
        <dbReference type="SAM" id="Phobius"/>
    </source>
</evidence>
<keyword evidence="2" id="KW-0812">Transmembrane</keyword>
<protein>
    <recommendedName>
        <fullName evidence="3">DUF7827 domain-containing protein</fullName>
    </recommendedName>
</protein>
<name>A0A8U0IME0_9EURY</name>
<keyword evidence="2" id="KW-0472">Membrane</keyword>
<gene>
    <name evidence="4" type="ORF">M0R88_06710</name>
</gene>
<dbReference type="GeneID" id="72189531"/>
<feature type="compositionally biased region" description="Low complexity" evidence="1">
    <location>
        <begin position="583"/>
        <end position="635"/>
    </location>
</feature>
<dbReference type="NCBIfam" id="NF045517">
    <property type="entry name" value="halo_surf_dom"/>
    <property type="match status" value="1"/>
</dbReference>